<evidence type="ECO:0000259" key="7">
    <source>
        <dbReference type="Pfam" id="PF09779"/>
    </source>
</evidence>
<gene>
    <name evidence="8" type="ORF">H2201_004771</name>
</gene>
<sequence length="687" mass="74767">MPTLLRRNLTCFYCGNRSSKKQDGKVRQWQCETCQAVNYLDEVHIPKLHLNSAILTPTQNGQITDPPAIQTPTGVQFAQPVLRSTSPELSAPADNLFCSTCLKNQHILTTALASYLPPPSDPRYREFEDAAAEYRNKLERRYPQVCADCAPRVERRIRAAGYAAKTDHLRRMMAKTQGGGTRSGKGKLTWRDVVLLLAGVAWWTSLAGQLAWDLLGALVSLDRDVGLRPEDSWVDVAACVWQAVRYKEVERSCFAWSTYHAGVALALGVVSCWWNNKLRAKLQEPSGRLGGLSEHLRLQAVVLIVRAASIWMLHEPEDVSLSLAVFRAAHLFMVVFMVMTTFVSARLVKIDHTPLVSFQDSVGSLLPEQQQPAGDASADPLDLFSALPDASKTPLKQSSAYIRPFPINNLAGPTPSSQLLDSLATPSTARRSSAHSIASTITATETDYDPDNAMEWTPTKPSDFGSSFSSSFSFPSQQHRKPLFQPSKPGQLSALDAARNTITTQSPFHGTLPPAPLAPAHKLRNPPKHNVFRQTPLSKQRDFFSRMMLGKPASATSADTTANGDDGPDDARRNPFDLPPAVTGRRRGAPELAEGKLRLREEMLDTGLEGLFSSVFSLGEAQAPEPRVEGVTAVGERGEGAVTSGWDKRWAVGLAAAVAMAALGVMGSVGKEWWKARGGGGGLDIGL</sequence>
<dbReference type="PANTHER" id="PTHR28538">
    <property type="entry name" value="INTEGRAL INNER NUCLEAR MEMBRANE PROTEIN IMA1"/>
    <property type="match status" value="1"/>
</dbReference>
<evidence type="ECO:0000256" key="3">
    <source>
        <dbReference type="ARBA" id="ARBA00022989"/>
    </source>
</evidence>
<evidence type="ECO:0000256" key="4">
    <source>
        <dbReference type="ARBA" id="ARBA00023136"/>
    </source>
</evidence>
<keyword evidence="2" id="KW-0812">Transmembrane</keyword>
<evidence type="ECO:0000313" key="8">
    <source>
        <dbReference type="EMBL" id="KAJ9665111.1"/>
    </source>
</evidence>
<accession>A0ABQ9NTY6</accession>
<feature type="domain" description="Ima1 N-terminal" evidence="7">
    <location>
        <begin position="9"/>
        <end position="42"/>
    </location>
</feature>
<proteinExistence type="predicted"/>
<keyword evidence="9" id="KW-1185">Reference proteome</keyword>
<evidence type="ECO:0000256" key="5">
    <source>
        <dbReference type="ARBA" id="ARBA00023242"/>
    </source>
</evidence>
<feature type="region of interest" description="Disordered" evidence="6">
    <location>
        <begin position="504"/>
        <end position="537"/>
    </location>
</feature>
<feature type="compositionally biased region" description="Basic residues" evidence="6">
    <location>
        <begin position="521"/>
        <end position="531"/>
    </location>
</feature>
<reference evidence="8" key="1">
    <citation type="submission" date="2022-10" db="EMBL/GenBank/DDBJ databases">
        <title>Culturing micro-colonial fungi from biological soil crusts in the Mojave desert and describing Neophaeococcomyces mojavensis, and introducing the new genera and species Taxawa tesnikishii.</title>
        <authorList>
            <person name="Kurbessoian T."/>
            <person name="Stajich J.E."/>
        </authorList>
    </citation>
    <scope>NUCLEOTIDE SEQUENCE</scope>
    <source>
        <strain evidence="8">TK_1</strain>
    </source>
</reference>
<comment type="caution">
    <text evidence="8">The sequence shown here is derived from an EMBL/GenBank/DDBJ whole genome shotgun (WGS) entry which is preliminary data.</text>
</comment>
<organism evidence="8 9">
    <name type="scientific">Coniosporium apollinis</name>
    <dbReference type="NCBI Taxonomy" id="61459"/>
    <lineage>
        <taxon>Eukaryota</taxon>
        <taxon>Fungi</taxon>
        <taxon>Dikarya</taxon>
        <taxon>Ascomycota</taxon>
        <taxon>Pezizomycotina</taxon>
        <taxon>Dothideomycetes</taxon>
        <taxon>Dothideomycetes incertae sedis</taxon>
        <taxon>Coniosporium</taxon>
    </lineage>
</organism>
<name>A0ABQ9NTY6_9PEZI</name>
<feature type="domain" description="Ima1 N-terminal" evidence="7">
    <location>
        <begin position="58"/>
        <end position="153"/>
    </location>
</feature>
<dbReference type="InterPro" id="IPR018617">
    <property type="entry name" value="Ima1_N"/>
</dbReference>
<comment type="subcellular location">
    <subcellularLocation>
        <location evidence="1">Nucleus inner membrane</location>
        <topology evidence="1">Multi-pass membrane protein</topology>
    </subcellularLocation>
</comment>
<keyword evidence="5" id="KW-0539">Nucleus</keyword>
<dbReference type="Pfam" id="PF09779">
    <property type="entry name" value="Ima1_N"/>
    <property type="match status" value="2"/>
</dbReference>
<feature type="compositionally biased region" description="Polar residues" evidence="6">
    <location>
        <begin position="554"/>
        <end position="563"/>
    </location>
</feature>
<keyword evidence="3" id="KW-1133">Transmembrane helix</keyword>
<evidence type="ECO:0000256" key="6">
    <source>
        <dbReference type="SAM" id="MobiDB-lite"/>
    </source>
</evidence>
<dbReference type="EMBL" id="JAPDRL010000032">
    <property type="protein sequence ID" value="KAJ9665111.1"/>
    <property type="molecule type" value="Genomic_DNA"/>
</dbReference>
<feature type="compositionally biased region" description="Low complexity" evidence="6">
    <location>
        <begin position="462"/>
        <end position="476"/>
    </location>
</feature>
<evidence type="ECO:0000256" key="2">
    <source>
        <dbReference type="ARBA" id="ARBA00022692"/>
    </source>
</evidence>
<feature type="compositionally biased region" description="Low complexity" evidence="6">
    <location>
        <begin position="427"/>
        <end position="444"/>
    </location>
</feature>
<keyword evidence="4" id="KW-0472">Membrane</keyword>
<feature type="region of interest" description="Disordered" evidence="6">
    <location>
        <begin position="418"/>
        <end position="491"/>
    </location>
</feature>
<evidence type="ECO:0000256" key="1">
    <source>
        <dbReference type="ARBA" id="ARBA00004473"/>
    </source>
</evidence>
<evidence type="ECO:0000313" key="9">
    <source>
        <dbReference type="Proteomes" id="UP001172684"/>
    </source>
</evidence>
<protein>
    <recommendedName>
        <fullName evidence="7">Ima1 N-terminal domain-containing protein</fullName>
    </recommendedName>
</protein>
<dbReference type="Proteomes" id="UP001172684">
    <property type="component" value="Unassembled WGS sequence"/>
</dbReference>
<dbReference type="PANTHER" id="PTHR28538:SF1">
    <property type="entry name" value="INTEGRAL INNER NUCLEAR MEMBRANE PROTEIN IMA1"/>
    <property type="match status" value="1"/>
</dbReference>
<feature type="region of interest" description="Disordered" evidence="6">
    <location>
        <begin position="552"/>
        <end position="589"/>
    </location>
</feature>
<dbReference type="InterPro" id="IPR042321">
    <property type="entry name" value="Ima1"/>
</dbReference>